<dbReference type="InterPro" id="IPR000014">
    <property type="entry name" value="PAS"/>
</dbReference>
<proteinExistence type="predicted"/>
<dbReference type="SUPFAM" id="SSF55785">
    <property type="entry name" value="PYP-like sensor domain (PAS domain)"/>
    <property type="match status" value="1"/>
</dbReference>
<dbReference type="PROSITE" id="PS50112">
    <property type="entry name" value="PAS"/>
    <property type="match status" value="1"/>
</dbReference>
<keyword evidence="2" id="KW-0812">Transmembrane</keyword>
<feature type="transmembrane region" description="Helical" evidence="2">
    <location>
        <begin position="268"/>
        <end position="284"/>
    </location>
</feature>
<dbReference type="InterPro" id="IPR057352">
    <property type="entry name" value="TPR_TmcB/C"/>
</dbReference>
<evidence type="ECO:0000259" key="3">
    <source>
        <dbReference type="PROSITE" id="PS50112"/>
    </source>
</evidence>
<dbReference type="Pfam" id="PF00989">
    <property type="entry name" value="PAS"/>
    <property type="match status" value="1"/>
</dbReference>
<dbReference type="InterPro" id="IPR013767">
    <property type="entry name" value="PAS_fold"/>
</dbReference>
<feature type="non-terminal residue" evidence="4">
    <location>
        <position position="894"/>
    </location>
</feature>
<evidence type="ECO:0000313" key="4">
    <source>
        <dbReference type="EMBL" id="CRZ03627.1"/>
    </source>
</evidence>
<evidence type="ECO:0000256" key="2">
    <source>
        <dbReference type="SAM" id="Phobius"/>
    </source>
</evidence>
<feature type="transmembrane region" description="Helical" evidence="2">
    <location>
        <begin position="171"/>
        <end position="192"/>
    </location>
</feature>
<dbReference type="Gene3D" id="3.30.450.20">
    <property type="entry name" value="PAS domain"/>
    <property type="match status" value="1"/>
</dbReference>
<protein>
    <recommendedName>
        <fullName evidence="3">PAS domain-containing protein</fullName>
    </recommendedName>
</protein>
<feature type="transmembrane region" description="Helical" evidence="2">
    <location>
        <begin position="103"/>
        <end position="126"/>
    </location>
</feature>
<feature type="transmembrane region" description="Helical" evidence="2">
    <location>
        <begin position="212"/>
        <end position="232"/>
    </location>
</feature>
<feature type="transmembrane region" description="Helical" evidence="2">
    <location>
        <begin position="138"/>
        <end position="159"/>
    </location>
</feature>
<organism evidence="4">
    <name type="scientific">Spongospora subterranea</name>
    <dbReference type="NCBI Taxonomy" id="70186"/>
    <lineage>
        <taxon>Eukaryota</taxon>
        <taxon>Sar</taxon>
        <taxon>Rhizaria</taxon>
        <taxon>Endomyxa</taxon>
        <taxon>Phytomyxea</taxon>
        <taxon>Plasmodiophorida</taxon>
        <taxon>Plasmodiophoridae</taxon>
        <taxon>Spongospora</taxon>
    </lineage>
</organism>
<keyword evidence="2" id="KW-1133">Transmembrane helix</keyword>
<dbReference type="InterPro" id="IPR035965">
    <property type="entry name" value="PAS-like_dom_sf"/>
</dbReference>
<dbReference type="AlphaFoldDB" id="A0A0H5QPT7"/>
<feature type="region of interest" description="Disordered" evidence="1">
    <location>
        <begin position="842"/>
        <end position="894"/>
    </location>
</feature>
<dbReference type="GO" id="GO:0006355">
    <property type="term" value="P:regulation of DNA-templated transcription"/>
    <property type="evidence" value="ECO:0007669"/>
    <property type="project" value="InterPro"/>
</dbReference>
<name>A0A0H5QPT7_9EUKA</name>
<feature type="transmembrane region" description="Helical" evidence="2">
    <location>
        <begin position="290"/>
        <end position="310"/>
    </location>
</feature>
<evidence type="ECO:0000256" key="1">
    <source>
        <dbReference type="SAM" id="MobiDB-lite"/>
    </source>
</evidence>
<reference evidence="4" key="1">
    <citation type="submission" date="2015-04" db="EMBL/GenBank/DDBJ databases">
        <title>The genome sequence of the plant pathogenic Rhizarian Plasmodiophora brassicae reveals insights in its biotrophic life cycle and the origin of chitin synthesis.</title>
        <authorList>
            <person name="Schwelm A."/>
            <person name="Fogelqvist J."/>
            <person name="Knaust A."/>
            <person name="Julke S."/>
            <person name="Lilja T."/>
            <person name="Dhandapani V."/>
            <person name="Bonilla-Rosso G."/>
            <person name="Karlsson M."/>
            <person name="Shevchenko A."/>
            <person name="Choi S.R."/>
            <person name="Kim H.G."/>
            <person name="Park J.Y."/>
            <person name="Lim Y.P."/>
            <person name="Ludwig-Muller J."/>
            <person name="Dixelius C."/>
        </authorList>
    </citation>
    <scope>NUCLEOTIDE SEQUENCE</scope>
    <source>
        <tissue evidence="4">Potato root galls</tissue>
    </source>
</reference>
<dbReference type="CDD" id="cd00130">
    <property type="entry name" value="PAS"/>
    <property type="match status" value="1"/>
</dbReference>
<dbReference type="PANTHER" id="PTHR31600:SF2">
    <property type="entry name" value="GAMETE ENRICHED GENE 10 PROTEIN-RELATED"/>
    <property type="match status" value="1"/>
</dbReference>
<keyword evidence="2" id="KW-0472">Membrane</keyword>
<feature type="transmembrane region" description="Helical" evidence="2">
    <location>
        <begin position="45"/>
        <end position="66"/>
    </location>
</feature>
<dbReference type="PANTHER" id="PTHR31600">
    <property type="entry name" value="TINY MACROCYSTS PROTEIN B-RELATED"/>
    <property type="match status" value="1"/>
</dbReference>
<dbReference type="NCBIfam" id="TIGR00229">
    <property type="entry name" value="sensory_box"/>
    <property type="match status" value="1"/>
</dbReference>
<accession>A0A0H5QPT7</accession>
<sequence>MSADDILSDSSNESLSLWFVDAYQEIGNGVYSVIYALNSVQKTSIYLPIIGLVVATIQMVGILFTVNSSGPLIPWSSIHSAPVKYVCDLVSTPALRKFGLGTIASQLAIILPILLLGGFIAIAIAIRKQFKLAVILEVYALYSSLLCSILFIPIVRVLVNTIKTKATLDAVLGFGSLCCIVFVSLCIIGGVFELSPLSKSLSARSHSRLDVIWHFFKIVLIVLSLAFSNGLLLSTVSFITSLFISYLLTMYSPCIIPRMVHYQCASSWVFTWASLSAVVASIYNNDQSGGAVFMFLGGVPVVIATSFLVVEGRLEHLRTMPLSELQNPWEMEIRLRMSIQGHNRSSVVSKIKGNEKSDTRDRKRSSSEFVTVNLYDAKQITEDADSEEFSVCTEILSTSLSRFPDSCHLLMVAANFYIEVIRSNFMAYTYLDRIPATDPKIDQRVTTYRLQKSIESRILSAESNREVTQYNAQRALLEKAQQLDLRIVQSAIKFWSEVGKRKPDCDKLREMAIMISNDSKSAFSSYLKAIRISDESVSALRCYSGFLLTVIRDIRHGERLLERASEMQEAKTVVKQTLIFKDLLFDDRAAVISMSGNVRNLGEIVDCNIRAAQLFGYSKSTMIGKSLTMLLPEPFASFHNTLVVRNLRSGVSLVVNKRRNLVVVRRSGYLQDVIVFVKVYVRDLTTLTFIGVIEAIQHDSMIIIHDKAGTVTGISQTIAMELAIDKEKVDSRDLKIDQIIPDFDQHFLAFQKAAASNPDYVRMISLKKTDVTFQLTARFERYELIDDEFAVVSRITIFDKIYGVTKKEEANQSPSLELNAIPISFAGEFVQEANANGRLNEYQEREKSEGESLGSDTPIIADENEQFAEYQRDQLDEAEESQQDKSNESDENSQ</sequence>
<dbReference type="InterPro" id="IPR052994">
    <property type="entry name" value="Tiny_macrocysts_regulators"/>
</dbReference>
<dbReference type="EMBL" id="HACM01003185">
    <property type="protein sequence ID" value="CRZ03627.1"/>
    <property type="molecule type" value="Transcribed_RNA"/>
</dbReference>
<dbReference type="Pfam" id="PF25474">
    <property type="entry name" value="TPR_TmcB"/>
    <property type="match status" value="1"/>
</dbReference>
<feature type="domain" description="PAS" evidence="3">
    <location>
        <begin position="602"/>
        <end position="650"/>
    </location>
</feature>